<feature type="transmembrane region" description="Helical" evidence="12">
    <location>
        <begin position="55"/>
        <end position="74"/>
    </location>
</feature>
<keyword evidence="7 12" id="KW-0472">Membrane</keyword>
<dbReference type="GO" id="GO:0015254">
    <property type="term" value="F:glycerol channel activity"/>
    <property type="evidence" value="ECO:0007669"/>
    <property type="project" value="TreeGrafter"/>
</dbReference>
<evidence type="ECO:0000256" key="9">
    <source>
        <dbReference type="ARBA" id="ARBA00049405"/>
    </source>
</evidence>
<dbReference type="InterPro" id="IPR023271">
    <property type="entry name" value="Aquaporin-like"/>
</dbReference>
<keyword evidence="5" id="KW-0677">Repeat</keyword>
<dbReference type="InterPro" id="IPR050363">
    <property type="entry name" value="MIP/Aquaporin"/>
</dbReference>
<dbReference type="Proteomes" id="UP000799772">
    <property type="component" value="Unassembled WGS sequence"/>
</dbReference>
<dbReference type="InterPro" id="IPR000425">
    <property type="entry name" value="MIP"/>
</dbReference>
<dbReference type="PANTHER" id="PTHR43829:SF9">
    <property type="entry name" value="AQUAPORIN-9"/>
    <property type="match status" value="1"/>
</dbReference>
<evidence type="ECO:0000256" key="10">
    <source>
        <dbReference type="RuleBase" id="RU000477"/>
    </source>
</evidence>
<dbReference type="FunFam" id="1.20.1080.10:FF:000027">
    <property type="entry name" value="MIP aquaporin"/>
    <property type="match status" value="1"/>
</dbReference>
<evidence type="ECO:0000313" key="13">
    <source>
        <dbReference type="EMBL" id="KAF2097145.1"/>
    </source>
</evidence>
<evidence type="ECO:0000256" key="7">
    <source>
        <dbReference type="ARBA" id="ARBA00023136"/>
    </source>
</evidence>
<keyword evidence="6 12" id="KW-1133">Transmembrane helix</keyword>
<dbReference type="PRINTS" id="PR02019">
    <property type="entry name" value="AQUAPORIN7"/>
</dbReference>
<feature type="transmembrane region" description="Helical" evidence="12">
    <location>
        <begin position="102"/>
        <end position="122"/>
    </location>
</feature>
<feature type="transmembrane region" description="Helical" evidence="12">
    <location>
        <begin position="196"/>
        <end position="218"/>
    </location>
</feature>
<dbReference type="EMBL" id="ML978128">
    <property type="protein sequence ID" value="KAF2097145.1"/>
    <property type="molecule type" value="Genomic_DNA"/>
</dbReference>
<evidence type="ECO:0000256" key="5">
    <source>
        <dbReference type="ARBA" id="ARBA00022737"/>
    </source>
</evidence>
<comment type="similarity">
    <text evidence="2 10">Belongs to the MIP/aquaporin (TC 1.A.8) family.</text>
</comment>
<keyword evidence="14" id="KW-1185">Reference proteome</keyword>
<comment type="caution">
    <text evidence="13">The sequence shown here is derived from an EMBL/GenBank/DDBJ whole genome shotgun (WGS) entry which is preliminary data.</text>
</comment>
<dbReference type="NCBIfam" id="TIGR00861">
    <property type="entry name" value="MIP"/>
    <property type="match status" value="1"/>
</dbReference>
<comment type="subcellular location">
    <subcellularLocation>
        <location evidence="1">Membrane</location>
        <topology evidence="1">Multi-pass membrane protein</topology>
    </subcellularLocation>
</comment>
<dbReference type="PRINTS" id="PR00783">
    <property type="entry name" value="MINTRINSICP"/>
</dbReference>
<gene>
    <name evidence="13" type="ORF">NA57DRAFT_66819</name>
</gene>
<feature type="transmembrane region" description="Helical" evidence="12">
    <location>
        <begin position="245"/>
        <end position="265"/>
    </location>
</feature>
<dbReference type="GO" id="GO:0005886">
    <property type="term" value="C:plasma membrane"/>
    <property type="evidence" value="ECO:0007669"/>
    <property type="project" value="TreeGrafter"/>
</dbReference>
<name>A0A9P4I8U3_9PEZI</name>
<proteinExistence type="inferred from homology"/>
<feature type="transmembrane region" description="Helical" evidence="12">
    <location>
        <begin position="29"/>
        <end position="48"/>
    </location>
</feature>
<dbReference type="SUPFAM" id="SSF81338">
    <property type="entry name" value="Aquaporin-like"/>
    <property type="match status" value="1"/>
</dbReference>
<comment type="catalytic activity">
    <reaction evidence="9">
        <text>glycerol(in) = glycerol(out)</text>
        <dbReference type="Rhea" id="RHEA:29675"/>
        <dbReference type="ChEBI" id="CHEBI:17754"/>
    </reaction>
</comment>
<dbReference type="PANTHER" id="PTHR43829">
    <property type="entry name" value="AQUAPORIN OR AQUAGLYCEROPORIN RELATED"/>
    <property type="match status" value="1"/>
</dbReference>
<protein>
    <submittedName>
        <fullName evidence="13">Aquaporin</fullName>
    </submittedName>
</protein>
<keyword evidence="3 10" id="KW-0813">Transport</keyword>
<dbReference type="AlphaFoldDB" id="A0A9P4I8U3"/>
<reference evidence="13" key="1">
    <citation type="journal article" date="2020" name="Stud. Mycol.">
        <title>101 Dothideomycetes genomes: a test case for predicting lifestyles and emergence of pathogens.</title>
        <authorList>
            <person name="Haridas S."/>
            <person name="Albert R."/>
            <person name="Binder M."/>
            <person name="Bloem J."/>
            <person name="Labutti K."/>
            <person name="Salamov A."/>
            <person name="Andreopoulos B."/>
            <person name="Baker S."/>
            <person name="Barry K."/>
            <person name="Bills G."/>
            <person name="Bluhm B."/>
            <person name="Cannon C."/>
            <person name="Castanera R."/>
            <person name="Culley D."/>
            <person name="Daum C."/>
            <person name="Ezra D."/>
            <person name="Gonzalez J."/>
            <person name="Henrissat B."/>
            <person name="Kuo A."/>
            <person name="Liang C."/>
            <person name="Lipzen A."/>
            <person name="Lutzoni F."/>
            <person name="Magnuson J."/>
            <person name="Mondo S."/>
            <person name="Nolan M."/>
            <person name="Ohm R."/>
            <person name="Pangilinan J."/>
            <person name="Park H.-J."/>
            <person name="Ramirez L."/>
            <person name="Alfaro M."/>
            <person name="Sun H."/>
            <person name="Tritt A."/>
            <person name="Yoshinaga Y."/>
            <person name="Zwiers L.-H."/>
            <person name="Turgeon B."/>
            <person name="Goodwin S."/>
            <person name="Spatafora J."/>
            <person name="Crous P."/>
            <person name="Grigoriev I."/>
        </authorList>
    </citation>
    <scope>NUCLEOTIDE SEQUENCE</scope>
    <source>
        <strain evidence="13">CBS 133067</strain>
    </source>
</reference>
<evidence type="ECO:0000256" key="12">
    <source>
        <dbReference type="SAM" id="Phobius"/>
    </source>
</evidence>
<dbReference type="OrthoDB" id="3222at2759"/>
<comment type="catalytic activity">
    <reaction evidence="8">
        <text>H2O(in) = H2O(out)</text>
        <dbReference type="Rhea" id="RHEA:29667"/>
        <dbReference type="ChEBI" id="CHEBI:15377"/>
    </reaction>
</comment>
<sequence length="310" mass="33245">MGMPESPSPNRPLAWSRVRSTAQDAFSEFFGVFIFLLFSLASIAQVVLSNGQKGTYTSIVLGWGVGITLGAYVAGKSGAHLNPGVTLSMCVYRRLPWSKFPVYAVAQTAGAFAAAAVVYGNYIKAIDAYEGGPGIRTVPGFSTNATAGIFATYPADVVAGSKTAQFFSEFIPSSILMFMIFALTDEGNIAAGKLTPLGLGLTFVGITACFGWETAFALNFARDFGPRLLTAAVGYGSEVWTADGHYFWVPMIAPFLGCLFGGFLYDVFVYEGDSPINTPWMGLKRLVRPGRGREDPEPGLLRLPSRRQDS</sequence>
<evidence type="ECO:0000313" key="14">
    <source>
        <dbReference type="Proteomes" id="UP000799772"/>
    </source>
</evidence>
<dbReference type="Gene3D" id="1.20.1080.10">
    <property type="entry name" value="Glycerol uptake facilitator protein"/>
    <property type="match status" value="1"/>
</dbReference>
<keyword evidence="4 10" id="KW-0812">Transmembrane</keyword>
<accession>A0A9P4I8U3</accession>
<evidence type="ECO:0000256" key="1">
    <source>
        <dbReference type="ARBA" id="ARBA00004141"/>
    </source>
</evidence>
<evidence type="ECO:0000256" key="3">
    <source>
        <dbReference type="ARBA" id="ARBA00022448"/>
    </source>
</evidence>
<dbReference type="Pfam" id="PF00230">
    <property type="entry name" value="MIP"/>
    <property type="match status" value="1"/>
</dbReference>
<feature type="transmembrane region" description="Helical" evidence="12">
    <location>
        <begin position="165"/>
        <end position="184"/>
    </location>
</feature>
<evidence type="ECO:0000256" key="11">
    <source>
        <dbReference type="SAM" id="MobiDB-lite"/>
    </source>
</evidence>
<dbReference type="GO" id="GO:0015250">
    <property type="term" value="F:water channel activity"/>
    <property type="evidence" value="ECO:0007669"/>
    <property type="project" value="TreeGrafter"/>
</dbReference>
<feature type="region of interest" description="Disordered" evidence="11">
    <location>
        <begin position="290"/>
        <end position="310"/>
    </location>
</feature>
<evidence type="ECO:0000256" key="4">
    <source>
        <dbReference type="ARBA" id="ARBA00022692"/>
    </source>
</evidence>
<evidence type="ECO:0000256" key="8">
    <source>
        <dbReference type="ARBA" id="ARBA00034651"/>
    </source>
</evidence>
<organism evidence="13 14">
    <name type="scientific">Rhizodiscina lignyota</name>
    <dbReference type="NCBI Taxonomy" id="1504668"/>
    <lineage>
        <taxon>Eukaryota</taxon>
        <taxon>Fungi</taxon>
        <taxon>Dikarya</taxon>
        <taxon>Ascomycota</taxon>
        <taxon>Pezizomycotina</taxon>
        <taxon>Dothideomycetes</taxon>
        <taxon>Pleosporomycetidae</taxon>
        <taxon>Aulographales</taxon>
        <taxon>Rhizodiscinaceae</taxon>
        <taxon>Rhizodiscina</taxon>
    </lineage>
</organism>
<evidence type="ECO:0000256" key="2">
    <source>
        <dbReference type="ARBA" id="ARBA00006175"/>
    </source>
</evidence>
<evidence type="ECO:0000256" key="6">
    <source>
        <dbReference type="ARBA" id="ARBA00022989"/>
    </source>
</evidence>